<dbReference type="AlphaFoldDB" id="A0AA41BYZ4"/>
<comment type="caution">
    <text evidence="9">The sequence shown here is derived from an EMBL/GenBank/DDBJ whole genome shotgun (WGS) entry which is preliminary data.</text>
</comment>
<dbReference type="InterPro" id="IPR000522">
    <property type="entry name" value="ABC_transptr_permease_BtuC"/>
</dbReference>
<keyword evidence="7 8" id="KW-0472">Membrane</keyword>
<evidence type="ECO:0000313" key="9">
    <source>
        <dbReference type="EMBL" id="MBF6639208.1"/>
    </source>
</evidence>
<protein>
    <submittedName>
        <fullName evidence="9">Fe(3+)-hydroxamate ABC transporter permease FhuB</fullName>
    </submittedName>
</protein>
<name>A0AA41BYZ4_9GAMM</name>
<dbReference type="Gene3D" id="1.10.3470.10">
    <property type="entry name" value="ABC transporter involved in vitamin B12 uptake, BtuC"/>
    <property type="match status" value="2"/>
</dbReference>
<dbReference type="PANTHER" id="PTHR30472:SF37">
    <property type="entry name" value="FE(3+) DICITRATE TRANSPORT SYSTEM PERMEASE PROTEIN FECD-RELATED"/>
    <property type="match status" value="1"/>
</dbReference>
<keyword evidence="6 8" id="KW-1133">Transmembrane helix</keyword>
<feature type="transmembrane region" description="Helical" evidence="8">
    <location>
        <begin position="60"/>
        <end position="81"/>
    </location>
</feature>
<dbReference type="CDD" id="cd06550">
    <property type="entry name" value="TM_ABC_iron-siderophores_like"/>
    <property type="match status" value="2"/>
</dbReference>
<feature type="transmembrane region" description="Helical" evidence="8">
    <location>
        <begin position="122"/>
        <end position="140"/>
    </location>
</feature>
<dbReference type="InterPro" id="IPR037294">
    <property type="entry name" value="ABC_BtuC-like"/>
</dbReference>
<feature type="transmembrane region" description="Helical" evidence="8">
    <location>
        <begin position="147"/>
        <end position="171"/>
    </location>
</feature>
<feature type="transmembrane region" description="Helical" evidence="8">
    <location>
        <begin position="12"/>
        <end position="40"/>
    </location>
</feature>
<dbReference type="RefSeq" id="WP_194978753.1">
    <property type="nucleotide sequence ID" value="NZ_JADMKS010000010.1"/>
</dbReference>
<feature type="transmembrane region" description="Helical" evidence="8">
    <location>
        <begin position="608"/>
        <end position="626"/>
    </location>
</feature>
<evidence type="ECO:0000256" key="7">
    <source>
        <dbReference type="ARBA" id="ARBA00023136"/>
    </source>
</evidence>
<dbReference type="Pfam" id="PF01032">
    <property type="entry name" value="FecCD"/>
    <property type="match status" value="2"/>
</dbReference>
<feature type="transmembrane region" description="Helical" evidence="8">
    <location>
        <begin position="426"/>
        <end position="444"/>
    </location>
</feature>
<feature type="transmembrane region" description="Helical" evidence="8">
    <location>
        <begin position="450"/>
        <end position="470"/>
    </location>
</feature>
<feature type="transmembrane region" description="Helical" evidence="8">
    <location>
        <begin position="354"/>
        <end position="374"/>
    </location>
</feature>
<dbReference type="GO" id="GO:0022857">
    <property type="term" value="F:transmembrane transporter activity"/>
    <property type="evidence" value="ECO:0007669"/>
    <property type="project" value="InterPro"/>
</dbReference>
<sequence length="665" mass="70619">MKEPTGWITPASLCAVLYSTAFILCLEQLIDLLPIALWRVAFFNPPLLASVQEVIVHDMWLPRQLMALLCGVVLAFTGVVMQQVLRNPLADPMTLGVASGATLTLTLASILAPALWVAAREWIALVGSLVAMATVFMLSSRQAFSPLALILAGMLVNLYCGSVTLLLSVIYDRSLAAIYIWGGGSLVQQNTDELLWLLPRLLVCLAPVMLLLRPLRLMTLNEQVTRSLGMSPGRVRGIVLVAVLAMSSLIISSVGVIGFIGLAAPHLASMAGAKSLRQRVVWSPALGGGLLWLTDQLVSRMSGINGMLLPTGMMTALAGGPLLLFFLPRVRNLSVQVLREKSGMLQPATGHPRYGLALILLLAGLFVSLDLGRSLQGWYWASWHQLLPLLPFRLPRMIAALAAGVLLAGAGVLMQRLTANPMASPELLGIGAGASLGVTLMLLLAPLSGIFGMMLSSSIGAFVTLLITLWIGRQGSFNPQRVMLSGLAITAIFQSVAGVVMANNGLAGNMLRQLMTGSTYYVSTIAAVAAMLLGVLLLSMTPLVRRYLLLLPLNEVASSLGLGVSKARILVLILAAAMTGVATLIVGPLSFVGLLGPHIARRLGGRKPLAQLLLAVVIAAVLMVIADWMGRNLLYPRQIPAGLMATLLGGPWLAVLLYQKQHQAG</sequence>
<feature type="transmembrane region" description="Helical" evidence="8">
    <location>
        <begin position="638"/>
        <end position="658"/>
    </location>
</feature>
<feature type="transmembrane region" description="Helical" evidence="8">
    <location>
        <begin position="547"/>
        <end position="564"/>
    </location>
</feature>
<gene>
    <name evidence="9" type="primary">fhuB</name>
    <name evidence="9" type="ORF">ITX54_21335</name>
</gene>
<dbReference type="NCBIfam" id="NF007866">
    <property type="entry name" value="PRK10577.1-2"/>
    <property type="match status" value="1"/>
</dbReference>
<feature type="transmembrane region" description="Helical" evidence="8">
    <location>
        <begin position="570"/>
        <end position="596"/>
    </location>
</feature>
<keyword evidence="3" id="KW-0813">Transport</keyword>
<feature type="transmembrane region" description="Helical" evidence="8">
    <location>
        <begin position="93"/>
        <end position="116"/>
    </location>
</feature>
<dbReference type="SUPFAM" id="SSF81345">
    <property type="entry name" value="ABC transporter involved in vitamin B12 uptake, BtuC"/>
    <property type="match status" value="2"/>
</dbReference>
<dbReference type="GO" id="GO:0005886">
    <property type="term" value="C:plasma membrane"/>
    <property type="evidence" value="ECO:0007669"/>
    <property type="project" value="UniProtKB-SubCell"/>
</dbReference>
<keyword evidence="5 8" id="KW-0812">Transmembrane</keyword>
<comment type="subcellular location">
    <subcellularLocation>
        <location evidence="1">Cell membrane</location>
        <topology evidence="1">Multi-pass membrane protein</topology>
    </subcellularLocation>
</comment>
<dbReference type="Proteomes" id="UP000705283">
    <property type="component" value="Unassembled WGS sequence"/>
</dbReference>
<evidence type="ECO:0000256" key="6">
    <source>
        <dbReference type="ARBA" id="ARBA00022989"/>
    </source>
</evidence>
<dbReference type="PANTHER" id="PTHR30472">
    <property type="entry name" value="FERRIC ENTEROBACTIN TRANSPORT SYSTEM PERMEASE PROTEIN"/>
    <property type="match status" value="1"/>
</dbReference>
<comment type="similarity">
    <text evidence="2">Belongs to the binding-protein-dependent transport system permease family. FecCD subfamily.</text>
</comment>
<evidence type="ECO:0000256" key="2">
    <source>
        <dbReference type="ARBA" id="ARBA00007935"/>
    </source>
</evidence>
<feature type="transmembrane region" description="Helical" evidence="8">
    <location>
        <begin position="394"/>
        <end position="414"/>
    </location>
</feature>
<accession>A0AA41BYZ4</accession>
<feature type="transmembrane region" description="Helical" evidence="8">
    <location>
        <begin position="520"/>
        <end position="540"/>
    </location>
</feature>
<feature type="transmembrane region" description="Helical" evidence="8">
    <location>
        <begin position="235"/>
        <end position="260"/>
    </location>
</feature>
<keyword evidence="4" id="KW-1003">Cell membrane</keyword>
<organism evidence="9 10">
    <name type="scientific">Rouxiella silvae</name>
    <dbReference type="NCBI Taxonomy" id="1646373"/>
    <lineage>
        <taxon>Bacteria</taxon>
        <taxon>Pseudomonadati</taxon>
        <taxon>Pseudomonadota</taxon>
        <taxon>Gammaproteobacteria</taxon>
        <taxon>Enterobacterales</taxon>
        <taxon>Yersiniaceae</taxon>
        <taxon>Rouxiella</taxon>
    </lineage>
</organism>
<evidence type="ECO:0000256" key="1">
    <source>
        <dbReference type="ARBA" id="ARBA00004651"/>
    </source>
</evidence>
<dbReference type="EMBL" id="JADMKS010000010">
    <property type="protein sequence ID" value="MBF6639208.1"/>
    <property type="molecule type" value="Genomic_DNA"/>
</dbReference>
<reference evidence="9" key="1">
    <citation type="submission" date="2020-11" db="EMBL/GenBank/DDBJ databases">
        <authorList>
            <person name="Lee S.D."/>
        </authorList>
    </citation>
    <scope>NUCLEOTIDE SEQUENCE</scope>
    <source>
        <strain evidence="9">SAP-2</strain>
    </source>
</reference>
<feature type="transmembrane region" description="Helical" evidence="8">
    <location>
        <begin position="307"/>
        <end position="327"/>
    </location>
</feature>
<dbReference type="GO" id="GO:0033214">
    <property type="term" value="P:siderophore-iron import into cell"/>
    <property type="evidence" value="ECO:0007669"/>
    <property type="project" value="TreeGrafter"/>
</dbReference>
<evidence type="ECO:0000313" key="10">
    <source>
        <dbReference type="Proteomes" id="UP000705283"/>
    </source>
</evidence>
<evidence type="ECO:0000256" key="4">
    <source>
        <dbReference type="ARBA" id="ARBA00022475"/>
    </source>
</evidence>
<reference evidence="9" key="2">
    <citation type="submission" date="2022-09" db="EMBL/GenBank/DDBJ databases">
        <title>Rouxiella aceris sp. nov., isolated from tree sap and emended description of the genus Rhouxiella.</title>
        <authorList>
            <person name="Kim I.S."/>
        </authorList>
    </citation>
    <scope>NUCLEOTIDE SEQUENCE</scope>
    <source>
        <strain evidence="9">SAP-2</strain>
    </source>
</reference>
<feature type="transmembrane region" description="Helical" evidence="8">
    <location>
        <begin position="194"/>
        <end position="215"/>
    </location>
</feature>
<evidence type="ECO:0000256" key="8">
    <source>
        <dbReference type="SAM" id="Phobius"/>
    </source>
</evidence>
<evidence type="ECO:0000256" key="5">
    <source>
        <dbReference type="ARBA" id="ARBA00022692"/>
    </source>
</evidence>
<evidence type="ECO:0000256" key="3">
    <source>
        <dbReference type="ARBA" id="ARBA00022448"/>
    </source>
</evidence>
<proteinExistence type="inferred from homology"/>
<feature type="transmembrane region" description="Helical" evidence="8">
    <location>
        <begin position="482"/>
        <end position="500"/>
    </location>
</feature>